<evidence type="ECO:0000313" key="6">
    <source>
        <dbReference type="Proteomes" id="UP001163846"/>
    </source>
</evidence>
<feature type="non-terminal residue" evidence="5">
    <location>
        <position position="1"/>
    </location>
</feature>
<dbReference type="SUPFAM" id="SSF57756">
    <property type="entry name" value="Retrovirus zinc finger-like domains"/>
    <property type="match status" value="1"/>
</dbReference>
<dbReference type="GO" id="GO:0008270">
    <property type="term" value="F:zinc ion binding"/>
    <property type="evidence" value="ECO:0007669"/>
    <property type="project" value="UniProtKB-KW"/>
</dbReference>
<dbReference type="InterPro" id="IPR001878">
    <property type="entry name" value="Znf_CCHC"/>
</dbReference>
<dbReference type="Proteomes" id="UP001163846">
    <property type="component" value="Unassembled WGS sequence"/>
</dbReference>
<comment type="caution">
    <text evidence="5">The sequence shown here is derived from an EMBL/GenBank/DDBJ whole genome shotgun (WGS) entry which is preliminary data.</text>
</comment>
<accession>A0AA38U2R2</accession>
<evidence type="ECO:0000256" key="3">
    <source>
        <dbReference type="SAM" id="MobiDB-lite"/>
    </source>
</evidence>
<evidence type="ECO:0000256" key="2">
    <source>
        <dbReference type="PROSITE-ProRule" id="PRU00047"/>
    </source>
</evidence>
<keyword evidence="2" id="KW-0863">Zinc-finger</keyword>
<evidence type="ECO:0000313" key="5">
    <source>
        <dbReference type="EMBL" id="KAJ3831314.1"/>
    </source>
</evidence>
<feature type="region of interest" description="Disordered" evidence="3">
    <location>
        <begin position="47"/>
        <end position="69"/>
    </location>
</feature>
<dbReference type="GO" id="GO:0006397">
    <property type="term" value="P:mRNA processing"/>
    <property type="evidence" value="ECO:0007669"/>
    <property type="project" value="UniProtKB-KW"/>
</dbReference>
<dbReference type="InterPro" id="IPR036875">
    <property type="entry name" value="Znf_CCHC_sf"/>
</dbReference>
<proteinExistence type="predicted"/>
<dbReference type="Gene3D" id="4.10.60.10">
    <property type="entry name" value="Zinc finger, CCHC-type"/>
    <property type="match status" value="1"/>
</dbReference>
<dbReference type="AlphaFoldDB" id="A0AA38U2R2"/>
<organism evidence="5 6">
    <name type="scientific">Lentinula raphanica</name>
    <dbReference type="NCBI Taxonomy" id="153919"/>
    <lineage>
        <taxon>Eukaryota</taxon>
        <taxon>Fungi</taxon>
        <taxon>Dikarya</taxon>
        <taxon>Basidiomycota</taxon>
        <taxon>Agaricomycotina</taxon>
        <taxon>Agaricomycetes</taxon>
        <taxon>Agaricomycetidae</taxon>
        <taxon>Agaricales</taxon>
        <taxon>Marasmiineae</taxon>
        <taxon>Omphalotaceae</taxon>
        <taxon>Lentinula</taxon>
    </lineage>
</organism>
<dbReference type="GO" id="GO:0003676">
    <property type="term" value="F:nucleic acid binding"/>
    <property type="evidence" value="ECO:0007669"/>
    <property type="project" value="InterPro"/>
</dbReference>
<keyword evidence="6" id="KW-1185">Reference proteome</keyword>
<dbReference type="EMBL" id="MU807586">
    <property type="protein sequence ID" value="KAJ3831314.1"/>
    <property type="molecule type" value="Genomic_DNA"/>
</dbReference>
<keyword evidence="2" id="KW-0479">Metal-binding</keyword>
<sequence>SQAHLAAKVEELEKKLSAQMTVRKNDKECANCGRKGHLKEDCYRKGGGKEGQFPSWWRGKKDTNSTSSANLATTSIPQHYAMMAVSASQLGSVYADSAVSDHFFRNRSDFLTY</sequence>
<keyword evidence="2" id="KW-0862">Zinc</keyword>
<reference evidence="5" key="1">
    <citation type="submission" date="2022-08" db="EMBL/GenBank/DDBJ databases">
        <authorList>
            <consortium name="DOE Joint Genome Institute"/>
            <person name="Min B."/>
            <person name="Riley R."/>
            <person name="Sierra-Patev S."/>
            <person name="Naranjo-Ortiz M."/>
            <person name="Looney B."/>
            <person name="Konkel Z."/>
            <person name="Slot J.C."/>
            <person name="Sakamoto Y."/>
            <person name="Steenwyk J.L."/>
            <person name="Rokas A."/>
            <person name="Carro J."/>
            <person name="Camarero S."/>
            <person name="Ferreira P."/>
            <person name="Molpeceres G."/>
            <person name="Ruiz-Duenas F.J."/>
            <person name="Serrano A."/>
            <person name="Henrissat B."/>
            <person name="Drula E."/>
            <person name="Hughes K.W."/>
            <person name="Mata J.L."/>
            <person name="Ishikawa N.K."/>
            <person name="Vargas-Isla R."/>
            <person name="Ushijima S."/>
            <person name="Smith C.A."/>
            <person name="Ahrendt S."/>
            <person name="Andreopoulos W."/>
            <person name="He G."/>
            <person name="Labutti K."/>
            <person name="Lipzen A."/>
            <person name="Ng V."/>
            <person name="Sandor L."/>
            <person name="Barry K."/>
            <person name="Martinez A.T."/>
            <person name="Xiao Y."/>
            <person name="Gibbons J.G."/>
            <person name="Terashima K."/>
            <person name="Hibbett D.S."/>
            <person name="Grigoriev I.V."/>
        </authorList>
    </citation>
    <scope>NUCLEOTIDE SEQUENCE</scope>
    <source>
        <strain evidence="5">TFB9207</strain>
    </source>
</reference>
<feature type="domain" description="CCHC-type" evidence="4">
    <location>
        <begin position="29"/>
        <end position="42"/>
    </location>
</feature>
<evidence type="ECO:0000259" key="4">
    <source>
        <dbReference type="PROSITE" id="PS50158"/>
    </source>
</evidence>
<evidence type="ECO:0000256" key="1">
    <source>
        <dbReference type="ARBA" id="ARBA00022664"/>
    </source>
</evidence>
<keyword evidence="1" id="KW-0507">mRNA processing</keyword>
<name>A0AA38U2R2_9AGAR</name>
<gene>
    <name evidence="5" type="ORF">F5878DRAFT_516951</name>
</gene>
<dbReference type="PROSITE" id="PS50158">
    <property type="entry name" value="ZF_CCHC"/>
    <property type="match status" value="1"/>
</dbReference>
<feature type="non-terminal residue" evidence="5">
    <location>
        <position position="113"/>
    </location>
</feature>
<protein>
    <recommendedName>
        <fullName evidence="4">CCHC-type domain-containing protein</fullName>
    </recommendedName>
</protein>